<feature type="region of interest" description="Disordered" evidence="13">
    <location>
        <begin position="617"/>
        <end position="645"/>
    </location>
</feature>
<comment type="caution">
    <text evidence="15">The sequence shown here is derived from an EMBL/GenBank/DDBJ whole genome shotgun (WGS) entry which is preliminary data.</text>
</comment>
<dbReference type="InterPro" id="IPR013517">
    <property type="entry name" value="FG-GAP"/>
</dbReference>
<evidence type="ECO:0007829" key="17">
    <source>
        <dbReference type="PeptideAtlas" id="A0A498LMS0"/>
    </source>
</evidence>
<dbReference type="EMBL" id="QBIY01013282">
    <property type="protein sequence ID" value="RXN09450.1"/>
    <property type="molecule type" value="Genomic_DNA"/>
</dbReference>
<keyword evidence="16" id="KW-1185">Reference proteome</keyword>
<dbReference type="Pfam" id="PF01465">
    <property type="entry name" value="GRIP"/>
    <property type="match status" value="1"/>
</dbReference>
<feature type="compositionally biased region" description="Basic and acidic residues" evidence="13">
    <location>
        <begin position="303"/>
        <end position="317"/>
    </location>
</feature>
<feature type="compositionally biased region" description="Polar residues" evidence="13">
    <location>
        <begin position="1731"/>
        <end position="1741"/>
    </location>
</feature>
<dbReference type="PROSITE" id="PS51470">
    <property type="entry name" value="FG_GAP"/>
    <property type="match status" value="2"/>
</dbReference>
<dbReference type="PANTHER" id="PTHR19327:SF0">
    <property type="entry name" value="GOLGIN SUBFAMILY A MEMBER 4"/>
    <property type="match status" value="1"/>
</dbReference>
<evidence type="ECO:0000313" key="15">
    <source>
        <dbReference type="EMBL" id="RXN09450.1"/>
    </source>
</evidence>
<evidence type="ECO:0000256" key="5">
    <source>
        <dbReference type="ARBA" id="ARBA00022889"/>
    </source>
</evidence>
<evidence type="ECO:0000256" key="11">
    <source>
        <dbReference type="RuleBase" id="RU003762"/>
    </source>
</evidence>
<dbReference type="STRING" id="84645.A0A498LMS0"/>
<dbReference type="InterPro" id="IPR048286">
    <property type="entry name" value="Integrin_alpha_Ig-like_3"/>
</dbReference>
<dbReference type="GO" id="GO:0031267">
    <property type="term" value="F:small GTPase binding"/>
    <property type="evidence" value="ECO:0007669"/>
    <property type="project" value="TreeGrafter"/>
</dbReference>
<dbReference type="PROSITE" id="PS00242">
    <property type="entry name" value="INTEGRIN_ALPHA"/>
    <property type="match status" value="1"/>
</dbReference>
<keyword evidence="11" id="KW-1133">Transmembrane helix</keyword>
<evidence type="ECO:0000256" key="6">
    <source>
        <dbReference type="ARBA" id="ARBA00023037"/>
    </source>
</evidence>
<dbReference type="Gene3D" id="1.10.287.1490">
    <property type="match status" value="1"/>
</dbReference>
<feature type="region of interest" description="Disordered" evidence="13">
    <location>
        <begin position="144"/>
        <end position="201"/>
    </location>
</feature>
<dbReference type="SMART" id="SM00755">
    <property type="entry name" value="Grip"/>
    <property type="match status" value="1"/>
</dbReference>
<evidence type="ECO:0000256" key="1">
    <source>
        <dbReference type="ARBA" id="ARBA00004479"/>
    </source>
</evidence>
<dbReference type="GO" id="GO:0008305">
    <property type="term" value="C:integrin complex"/>
    <property type="evidence" value="ECO:0007669"/>
    <property type="project" value="InterPro"/>
</dbReference>
<evidence type="ECO:0000256" key="7">
    <source>
        <dbReference type="ARBA" id="ARBA00023136"/>
    </source>
</evidence>
<keyword evidence="3" id="KW-0732">Signal</keyword>
<proteinExistence type="evidence at protein level"/>
<evidence type="ECO:0000256" key="8">
    <source>
        <dbReference type="ARBA" id="ARBA00023170"/>
    </source>
</evidence>
<dbReference type="Gene3D" id="2.60.40.1530">
    <property type="entry name" value="ntegrin, alpha v. Chain A, domain 4"/>
    <property type="match status" value="1"/>
</dbReference>
<evidence type="ECO:0000313" key="16">
    <source>
        <dbReference type="Proteomes" id="UP000290572"/>
    </source>
</evidence>
<evidence type="ECO:0000256" key="10">
    <source>
        <dbReference type="PROSITE-ProRule" id="PRU00803"/>
    </source>
</evidence>
<dbReference type="SUPFAM" id="SSF101283">
    <property type="entry name" value="GRIP domain"/>
    <property type="match status" value="1"/>
</dbReference>
<keyword evidence="17" id="KW-1267">Proteomics identification</keyword>
<dbReference type="InterPro" id="IPR018184">
    <property type="entry name" value="Integrin_alpha_C_CS"/>
</dbReference>
<dbReference type="InterPro" id="IPR000413">
    <property type="entry name" value="Integrin_alpha"/>
</dbReference>
<protein>
    <submittedName>
        <fullName evidence="15">Golgin subfamily A member 4-like isoform X4</fullName>
    </submittedName>
</protein>
<feature type="coiled-coil region" evidence="12">
    <location>
        <begin position="1322"/>
        <end position="1711"/>
    </location>
</feature>
<feature type="compositionally biased region" description="Polar residues" evidence="13">
    <location>
        <begin position="192"/>
        <end position="201"/>
    </location>
</feature>
<feature type="compositionally biased region" description="Polar residues" evidence="13">
    <location>
        <begin position="164"/>
        <end position="176"/>
    </location>
</feature>
<evidence type="ECO:0000256" key="13">
    <source>
        <dbReference type="SAM" id="MobiDB-lite"/>
    </source>
</evidence>
<dbReference type="Gene3D" id="1.10.220.60">
    <property type="entry name" value="GRIP domain"/>
    <property type="match status" value="1"/>
</dbReference>
<evidence type="ECO:0000256" key="12">
    <source>
        <dbReference type="SAM" id="Coils"/>
    </source>
</evidence>
<feature type="coiled-coil region" evidence="12">
    <location>
        <begin position="2069"/>
        <end position="2103"/>
    </location>
</feature>
<feature type="compositionally biased region" description="Polar residues" evidence="13">
    <location>
        <begin position="1865"/>
        <end position="1880"/>
    </location>
</feature>
<dbReference type="Gene3D" id="2.130.10.130">
    <property type="entry name" value="Integrin alpha, N-terminal"/>
    <property type="match status" value="1"/>
</dbReference>
<dbReference type="InterPro" id="IPR000237">
    <property type="entry name" value="GRIP_dom"/>
</dbReference>
<reference evidence="15 16" key="1">
    <citation type="submission" date="2018-03" db="EMBL/GenBank/DDBJ databases">
        <title>Draft genome sequence of Rohu Carp (Labeo rohita).</title>
        <authorList>
            <person name="Das P."/>
            <person name="Kushwaha B."/>
            <person name="Joshi C.G."/>
            <person name="Kumar D."/>
            <person name="Nagpure N.S."/>
            <person name="Sahoo L."/>
            <person name="Das S.P."/>
            <person name="Bit A."/>
            <person name="Patnaik S."/>
            <person name="Meher P.K."/>
            <person name="Jayasankar P."/>
            <person name="Koringa P.G."/>
            <person name="Patel N.V."/>
            <person name="Hinsu A.T."/>
            <person name="Kumar R."/>
            <person name="Pandey M."/>
            <person name="Agarwal S."/>
            <person name="Srivastava S."/>
            <person name="Singh M."/>
            <person name="Iquebal M.A."/>
            <person name="Jaiswal S."/>
            <person name="Angadi U.B."/>
            <person name="Kumar N."/>
            <person name="Raza M."/>
            <person name="Shah T.M."/>
            <person name="Rai A."/>
            <person name="Jena J.K."/>
        </authorList>
    </citation>
    <scope>NUCLEOTIDE SEQUENCE [LARGE SCALE GENOMIC DNA]</scope>
    <source>
        <strain evidence="15">DASCIFA01</strain>
        <tissue evidence="15">Testis</tissue>
    </source>
</reference>
<dbReference type="Pfam" id="PF01839">
    <property type="entry name" value="FG-GAP"/>
    <property type="match status" value="2"/>
</dbReference>
<dbReference type="SMART" id="SM00191">
    <property type="entry name" value="Int_alpha"/>
    <property type="match status" value="3"/>
</dbReference>
<keyword evidence="9" id="KW-0325">Glycoprotein</keyword>
<feature type="region of interest" description="Disordered" evidence="13">
    <location>
        <begin position="1860"/>
        <end position="1880"/>
    </location>
</feature>
<keyword evidence="7 11" id="KW-0472">Membrane</keyword>
<organism evidence="15 16">
    <name type="scientific">Labeo rohita</name>
    <name type="common">Indian major carp</name>
    <name type="synonym">Cyprinus rohita</name>
    <dbReference type="NCBI Taxonomy" id="84645"/>
    <lineage>
        <taxon>Eukaryota</taxon>
        <taxon>Metazoa</taxon>
        <taxon>Chordata</taxon>
        <taxon>Craniata</taxon>
        <taxon>Vertebrata</taxon>
        <taxon>Euteleostomi</taxon>
        <taxon>Actinopterygii</taxon>
        <taxon>Neopterygii</taxon>
        <taxon>Teleostei</taxon>
        <taxon>Ostariophysi</taxon>
        <taxon>Cypriniformes</taxon>
        <taxon>Cyprinidae</taxon>
        <taxon>Labeoninae</taxon>
        <taxon>Labeonini</taxon>
        <taxon>Labeo</taxon>
    </lineage>
</organism>
<dbReference type="Pfam" id="PF20806">
    <property type="entry name" value="Integrin_A_Ig_3"/>
    <property type="match status" value="1"/>
</dbReference>
<evidence type="ECO:0000256" key="9">
    <source>
        <dbReference type="ARBA" id="ARBA00023180"/>
    </source>
</evidence>
<dbReference type="InterPro" id="IPR032695">
    <property type="entry name" value="Integrin_dom_sf"/>
</dbReference>
<dbReference type="SUPFAM" id="SSF69179">
    <property type="entry name" value="Integrin domains"/>
    <property type="match status" value="3"/>
</dbReference>
<evidence type="ECO:0000256" key="3">
    <source>
        <dbReference type="ARBA" id="ARBA00022729"/>
    </source>
</evidence>
<evidence type="ECO:0000259" key="14">
    <source>
        <dbReference type="PROSITE" id="PS50913"/>
    </source>
</evidence>
<dbReference type="InterPro" id="IPR013649">
    <property type="entry name" value="Integrin_alpha_Ig-like_1"/>
</dbReference>
<accession>A0A498LMS0</accession>
<feature type="coiled-coil region" evidence="12">
    <location>
        <begin position="2005"/>
        <end position="2043"/>
    </location>
</feature>
<dbReference type="PRINTS" id="PR01185">
    <property type="entry name" value="INTEGRINA"/>
</dbReference>
<evidence type="ECO:0000256" key="2">
    <source>
        <dbReference type="ARBA" id="ARBA00008054"/>
    </source>
</evidence>
<comment type="subcellular location">
    <subcellularLocation>
        <location evidence="1 11">Membrane</location>
        <topology evidence="1 11">Single-pass type I membrane protein</topology>
    </subcellularLocation>
</comment>
<feature type="region of interest" description="Disordered" evidence="13">
    <location>
        <begin position="940"/>
        <end position="985"/>
    </location>
</feature>
<feature type="repeat" description="FG-GAP" evidence="10">
    <location>
        <begin position="2556"/>
        <end position="2614"/>
    </location>
</feature>
<dbReference type="GO" id="GO:0005794">
    <property type="term" value="C:Golgi apparatus"/>
    <property type="evidence" value="ECO:0007669"/>
    <property type="project" value="TreeGrafter"/>
</dbReference>
<keyword evidence="8 11" id="KW-0675">Receptor</keyword>
<dbReference type="InterPro" id="IPR013519">
    <property type="entry name" value="Int_alpha_beta-p"/>
</dbReference>
<name>A0A498LMS0_LABRO</name>
<feature type="compositionally biased region" description="Basic and acidic residues" evidence="13">
    <location>
        <begin position="623"/>
        <end position="645"/>
    </location>
</feature>
<dbReference type="GO" id="GO:0048193">
    <property type="term" value="P:Golgi vesicle transport"/>
    <property type="evidence" value="ECO:0007669"/>
    <property type="project" value="TreeGrafter"/>
</dbReference>
<keyword evidence="6 11" id="KW-0401">Integrin</keyword>
<feature type="region of interest" description="Disordered" evidence="13">
    <location>
        <begin position="1725"/>
        <end position="1748"/>
    </location>
</feature>
<comment type="similarity">
    <text evidence="2 11">Belongs to the integrin alpha chain family.</text>
</comment>
<dbReference type="PANTHER" id="PTHR19327">
    <property type="entry name" value="GOLGIN"/>
    <property type="match status" value="1"/>
</dbReference>
<sequence length="3192" mass="364751">MPQQLRINNICQALAIADIPLDVLQSENCPGVLPICSSFSLQLLFFWMKSVCRIAENAGGLNDVAFVPQATENEQHLSQVKKKTSLKQDQVSSGERRAQPPFLHQDAPASPNDREKEESQSLAQKLQQKVSSVESLLRGSARGEGLFRSGSRDSLVRSSSRESLTLTGENEAQSSPAYDPPSDIESEAEDSPGNTESLSKEQLLNRLHRVERSLGNYRGKYSEAILSQSQDKALRRIGELREELQMDQQAKKHLQEEFDAALEEKDQMITVLQTQVSLLKKRLQASGGVLSSEGETSQSTDTVDAHTDIQSPSKDDTTALNTAEGSGEPGSAVDIEVLQKRIKRQESLLQRCKEMIRSSKERTAQLTSENEVLQQQLQERLQELEKIKELHTTEKTKLITQLGDAKNLIEQLEQDKGMVIAETKRQMHETLEMKEEEIAQLRSRLQQTIVQKDELQEQKEKSEKAAFEELERALGVAQRAEEARRQLQVSMEEQVKQVEKASEEERRSLQQELTRVKQEVVTIMKKSSEDRIAEIERLHSEAMASKEEELSAQIKQAVEQCREELLRSAQEREQQASLALEEAELQKAAVQSEGENKAKELQLELESARTRIQELESCLGSSEKSDELSAQLEEQRKKHEAEKAALEEAHKQELEKISMEQTTALNQQHDAAVEELVQKHKAEIESILKEKEEQFHSHVEDMNKKMLDKLNDKQTEIETLSSELSEVLNSKQQLEERLSSVETTSETTRQEFEERLKEERAKYQAEIAAAKQNEGVEKMLKEEINQMKVLLEEKEKALEEHVLKEKALQEDGSAQLEELRLRAQTNNEALEESRSQISRLTEELQETKNQVNDLEQTLEAVRNDSREKEVCLEQKTNELQELVQKMEQVNKELSEKDNMHVATCKTMQDEQNRLRKQLEDQKTSQEKKIENIRKDLDCKLKSQENKMEKFKQKAKEAQDKLKKQLQDQEENAKEELSKKSQELDLKDQQLKEKILEMAQASSEGLSTAMSDLEANHKEHLEKLQVKHKQEQDDLIRRWQEKLNQYEEEHGQSLQEKAQELEEISQLLSASREEKEQVMKDIQNLREELAMRETTVQKLQTELREAASKLESLSEGEGILKRQVETMEKNLSQALNERNLLQDELRKAEETSKEKLQSMSEELVNTQQKLNLLETSKCKEGEDLQRTLEEKTAELQNKEKEFQAQLCDITKEFEQCCQEAQTKLEGFSVELCKKVEGRVGELQRRVIDHQNKVTYLRNIMTTKDNRISTLEKEFQHTLDENRNLKSSLEEVTLQFTASSATLKALQTERESLQTDADTRSQVLSEKDLQIKQLCEEKEDILENLKANVLQLSNLESVINDLKTQLASSITEKEQAISLLNQQHTEDKERVTSQIGETVENLEKEKTSLQEQLDSLRNKFSELKKKFSQSHSTAKSLQDKVGDMERQIAEKDEQLKTLTASVDNHSITKSEMDQALSEKEQRVHALTSELESCSKKVSDLEEQLELRTKEREQLAADLQQHLTIRENEKIELMKQVQEAQDQSSQNGALIQKTEESLQSLRKDVETAKQELESQRNDFEKEKAEILRAKEEAIKAAQEKALAETTGKVAELKKKAEQRIAMIRKQLTSQIEEKEQALKDLQAQLEGIKQTQSEKEERIKSLEEIEKKMEEATAKLKEGHAKLKEEHAKLKEEHAKHLQELQQKENEERQASLQNLKDMYEEKLAGMSAKEEQSATAARETSSRLGELETKLSESNEQIANYQTEVSRLKSDLLEQTTRVQELQQTCLDLQEQIKEKQIAEVEKEHVEVQMSSNRLGMEPAMLVANENMDAVRIQDDWTSQKDLLVKVYEEKLQDLQQRLEEKENELKAQQSSPQGNGETVNECLINNTNTSENDLQRKLVEAENEKQKLHKDYTRLQKDLRSLRKEHEKELEFLKKEIARKTRRSSSFIWLIFFVRLEMEDMEMKHNSALKQLMREFNTQLALKDKELEGSVKETIEKAQDVESELINSHREEVSQLQKIIAQKEEDLNRTVQRYEQVLQNREVEMGDRVWEVQKELEELQQRSLSGPQGLEELKVQLAEKTTMLSEARLKEQEYHNRIHALEDKLRRSHKNAVVTHLGSSYKDLSHNSADPFSEPTEFEYLKKVMFEYMMGRETKTMAKVITSMLKFPPDQAQKVLEREDSRVMTVLIAFIKFSSATRMRNRMTELSTRKISALDVFVCLCLVSLAYSFNIDLQHPVVFRGPDATFFGYSVLEHVHDNTRWIVVGAPRANSSFSSSVHSPGAVYKCRIRNNPEQRCTEMDLGRGNKQRESCGKTCQGDRNDEWMGVSLARQDKPNGKILACAHRWKNVYYESEYILPHGYCSIIPATLQGKSQPLIPCYEDHKKTYGEEHGSCQAGIAGVFTEELVIMGAPGSYYWTGTVKVFNMTSSTHYNLNQDNLSLHRYSYLGNTCSDIENRFNIPRCSQSITDLCFLGYAVTAGHFSSLNTIDVAAGAPQDSGRGKNRRNVSCEDLSSLRENVDLNADGLSDLLVGAPMHSEIRDEGQVSVYLSSGNGVMEERAILNGDNAYNAHFGECITSLGDIDDDGYQDVAIGAPEEDDYGGAVYIYHGDASGIVNKYSMVLKFTLKEYNSVKDVTIGAFMADSVVLLRSRPVISVDVSIFLPVSINITVPQCHEGPQHLNCFNVTICMSFRGKHVPGHIELLYNLTADSDKRHKGLSPRVYFGNGGEQTGAVSQRFSLEINRQQCHQYTAYVRKEVKDVFAAIVFEAAYSLGKHVVDGHQDRDLPSLTPVLRWKKGEKIAAKNETWFEKNCLSEDCAADLRLHGKLLLSGRYISSHLALGGVRNVSLNLTISNAGDDAYDTNIYFNFSREVHYINFLQREEKGISCMLIELDFLKCSVGFPFMRAQTKYHLSVLFDTSRLSGENETLLFLVHARSVVAPTSFVYGNSVDRSRFVRLDDMECSFQPLNFTFQVINNGPSRLPGSTVDIRIPNRLAGNGADMFHIIDTQVSESRGNCTWHRNPKPCTIPQDKESIFHTIFAFFTKSGRKVLDCDRPGRACLTISCSLSSQAKEEATSIDVQMLLNTEILQRDSSSVIQFVTRGHVQLDDRAVEVSTGLPEETSLVFEALHSQEPRGYVVGWIIAISLLVGILIFLLLAVLLWKMGFFRRHYREIIEAEKNRKDSDESWDWVQKSQ</sequence>
<dbReference type="GO" id="GO:0007155">
    <property type="term" value="P:cell adhesion"/>
    <property type="evidence" value="ECO:0007669"/>
    <property type="project" value="UniProtKB-KW"/>
</dbReference>
<dbReference type="SUPFAM" id="SSF90257">
    <property type="entry name" value="Myosin rod fragments"/>
    <property type="match status" value="1"/>
</dbReference>
<dbReference type="Gene3D" id="1.20.5.930">
    <property type="entry name" value="Bicelle-embedded integrin alpha(iib) transmembrane segment"/>
    <property type="match status" value="1"/>
</dbReference>
<feature type="region of interest" description="Disordered" evidence="13">
    <location>
        <begin position="76"/>
        <end position="126"/>
    </location>
</feature>
<keyword evidence="11" id="KW-0812">Transmembrane</keyword>
<feature type="domain" description="GRIP" evidence="14">
    <location>
        <begin position="2130"/>
        <end position="2177"/>
    </location>
</feature>
<keyword evidence="5 11" id="KW-0130">Cell adhesion</keyword>
<keyword evidence="12" id="KW-0175">Coiled coil</keyword>
<keyword evidence="4" id="KW-0677">Repeat</keyword>
<dbReference type="InterPro" id="IPR028994">
    <property type="entry name" value="Integrin_alpha_N"/>
</dbReference>
<dbReference type="PROSITE" id="PS50913">
    <property type="entry name" value="GRIP"/>
    <property type="match status" value="1"/>
</dbReference>
<dbReference type="GO" id="GO:0007229">
    <property type="term" value="P:integrin-mediated signaling pathway"/>
    <property type="evidence" value="ECO:0007669"/>
    <property type="project" value="UniProtKB-KW"/>
</dbReference>
<feature type="repeat" description="FG-GAP" evidence="10">
    <location>
        <begin position="2229"/>
        <end position="2294"/>
    </location>
</feature>
<dbReference type="SUPFAM" id="SSF69318">
    <property type="entry name" value="Integrin alpha N-terminal domain"/>
    <property type="match status" value="1"/>
</dbReference>
<feature type="region of interest" description="Disordered" evidence="13">
    <location>
        <begin position="287"/>
        <end position="333"/>
    </location>
</feature>
<feature type="transmembrane region" description="Helical" evidence="11">
    <location>
        <begin position="3135"/>
        <end position="3159"/>
    </location>
</feature>
<evidence type="ECO:0000256" key="4">
    <source>
        <dbReference type="ARBA" id="ARBA00022737"/>
    </source>
</evidence>
<gene>
    <name evidence="15" type="ORF">ROHU_011086</name>
</gene>
<dbReference type="Pfam" id="PF08441">
    <property type="entry name" value="Integrin_A_Ig_1"/>
    <property type="match status" value="1"/>
</dbReference>
<dbReference type="Gene3D" id="2.60.40.1460">
    <property type="entry name" value="Integrin domains. Chain A, domain 2"/>
    <property type="match status" value="1"/>
</dbReference>
<dbReference type="Proteomes" id="UP000290572">
    <property type="component" value="Unassembled WGS sequence"/>
</dbReference>
<feature type="compositionally biased region" description="Polar residues" evidence="13">
    <location>
        <begin position="293"/>
        <end position="302"/>
    </location>
</feature>